<keyword evidence="6" id="KW-1185">Reference proteome</keyword>
<evidence type="ECO:0000256" key="2">
    <source>
        <dbReference type="SAM" id="Phobius"/>
    </source>
</evidence>
<dbReference type="InterPro" id="IPR006860">
    <property type="entry name" value="FecR"/>
</dbReference>
<dbReference type="InterPro" id="IPR032508">
    <property type="entry name" value="FecR_C"/>
</dbReference>
<dbReference type="Pfam" id="PF16344">
    <property type="entry name" value="FecR_C"/>
    <property type="match status" value="1"/>
</dbReference>
<dbReference type="PANTHER" id="PTHR30273:SF2">
    <property type="entry name" value="PROTEIN FECR"/>
    <property type="match status" value="1"/>
</dbReference>
<feature type="domain" description="FecR protein" evidence="3">
    <location>
        <begin position="110"/>
        <end position="201"/>
    </location>
</feature>
<organism evidence="5 6">
    <name type="scientific">Phaeodactylibacter xiamenensis</name>
    <dbReference type="NCBI Taxonomy" id="1524460"/>
    <lineage>
        <taxon>Bacteria</taxon>
        <taxon>Pseudomonadati</taxon>
        <taxon>Bacteroidota</taxon>
        <taxon>Saprospiria</taxon>
        <taxon>Saprospirales</taxon>
        <taxon>Haliscomenobacteraceae</taxon>
        <taxon>Phaeodactylibacter</taxon>
    </lineage>
</organism>
<sequence>MFHRQQTGQLRPEDEDALRNQQDPGLHRELEELWSESLSYQSGYEPDVDKGFSRLKSRMDADQARDTQTVRLTSTSRSWMSIAAAIALVIALGTFWLVNRGQGAFALAFTTGPAEQLEVALPDASVVYLNEDSYLSFDIAEGTRQVSLTGEAYFKVAPDPDRPFVIQSNGVRTTVLGTAFNLRAYPEEPTVEVEVTEGLVRMENAQAGQQVELKPKERGVFSSDELKLVKKPVSELNAQGWHSQKLVFRNAELGNALQEIGRYYKVEFKLGSQDLQSCALSTEIAGDPLPDFLQVLETIYGLDVEQTGASSYHLKGGRCR</sequence>
<dbReference type="AlphaFoldDB" id="A0A098RZV1"/>
<comment type="caution">
    <text evidence="5">The sequence shown here is derived from an EMBL/GenBank/DDBJ whole genome shotgun (WGS) entry which is preliminary data.</text>
</comment>
<evidence type="ECO:0008006" key="7">
    <source>
        <dbReference type="Google" id="ProtNLM"/>
    </source>
</evidence>
<evidence type="ECO:0000256" key="1">
    <source>
        <dbReference type="SAM" id="MobiDB-lite"/>
    </source>
</evidence>
<evidence type="ECO:0000259" key="4">
    <source>
        <dbReference type="Pfam" id="PF16344"/>
    </source>
</evidence>
<evidence type="ECO:0000259" key="3">
    <source>
        <dbReference type="Pfam" id="PF04773"/>
    </source>
</evidence>
<protein>
    <recommendedName>
        <fullName evidence="7">FecR protein domain-containing protein</fullName>
    </recommendedName>
</protein>
<feature type="transmembrane region" description="Helical" evidence="2">
    <location>
        <begin position="79"/>
        <end position="98"/>
    </location>
</feature>
<dbReference type="GO" id="GO:0016989">
    <property type="term" value="F:sigma factor antagonist activity"/>
    <property type="evidence" value="ECO:0007669"/>
    <property type="project" value="TreeGrafter"/>
</dbReference>
<dbReference type="STRING" id="1524460.IX84_28170"/>
<keyword evidence="2" id="KW-1133">Transmembrane helix</keyword>
<dbReference type="PANTHER" id="PTHR30273">
    <property type="entry name" value="PERIPLASMIC SIGNAL SENSOR AND SIGMA FACTOR ACTIVATOR FECR-RELATED"/>
    <property type="match status" value="1"/>
</dbReference>
<feature type="domain" description="Protein FecR C-terminal" evidence="4">
    <location>
        <begin position="245"/>
        <end position="308"/>
    </location>
</feature>
<reference evidence="5 6" key="1">
    <citation type="journal article" date="2014" name="Int. J. Syst. Evol. Microbiol.">
        <title>Phaeodactylibacter xiamenensis gen. nov., sp. nov., a member of the family Saprospiraceae isolated from the marine alga Phaeodactylum tricornutum.</title>
        <authorList>
            <person name="Chen Z.Jr."/>
            <person name="Lei X."/>
            <person name="Lai Q."/>
            <person name="Li Y."/>
            <person name="Zhang B."/>
            <person name="Zhang J."/>
            <person name="Zhang H."/>
            <person name="Yang L."/>
            <person name="Zheng W."/>
            <person name="Tian Y."/>
            <person name="Yu Z."/>
            <person name="Xu H.Jr."/>
            <person name="Zheng T."/>
        </authorList>
    </citation>
    <scope>NUCLEOTIDE SEQUENCE [LARGE SCALE GENOMIC DNA]</scope>
    <source>
        <strain evidence="5 6">KD52</strain>
    </source>
</reference>
<dbReference type="Gene3D" id="2.60.120.1440">
    <property type="match status" value="1"/>
</dbReference>
<keyword evidence="2" id="KW-0812">Transmembrane</keyword>
<dbReference type="Gene3D" id="3.55.50.30">
    <property type="match status" value="1"/>
</dbReference>
<proteinExistence type="predicted"/>
<evidence type="ECO:0000313" key="6">
    <source>
        <dbReference type="Proteomes" id="UP000029736"/>
    </source>
</evidence>
<dbReference type="PIRSF" id="PIRSF018266">
    <property type="entry name" value="FecR"/>
    <property type="match status" value="1"/>
</dbReference>
<name>A0A098RZV1_9BACT</name>
<gene>
    <name evidence="5" type="ORF">IX84_28170</name>
</gene>
<dbReference type="EMBL" id="JPOS01000090">
    <property type="protein sequence ID" value="KGE85376.1"/>
    <property type="molecule type" value="Genomic_DNA"/>
</dbReference>
<dbReference type="Pfam" id="PF04773">
    <property type="entry name" value="FecR"/>
    <property type="match status" value="1"/>
</dbReference>
<feature type="region of interest" description="Disordered" evidence="1">
    <location>
        <begin position="1"/>
        <end position="26"/>
    </location>
</feature>
<evidence type="ECO:0000313" key="5">
    <source>
        <dbReference type="EMBL" id="KGE85376.1"/>
    </source>
</evidence>
<dbReference type="Proteomes" id="UP000029736">
    <property type="component" value="Unassembled WGS sequence"/>
</dbReference>
<dbReference type="InterPro" id="IPR012373">
    <property type="entry name" value="Ferrdict_sens_TM"/>
</dbReference>
<accession>A0A098RZV1</accession>
<keyword evidence="2" id="KW-0472">Membrane</keyword>